<dbReference type="AlphaFoldDB" id="A0A3Q8SF84"/>
<gene>
    <name evidence="1" type="ORF">EIM92_21095</name>
</gene>
<keyword evidence="2" id="KW-1185">Reference proteome</keyword>
<proteinExistence type="predicted"/>
<sequence>MSKQAIPVLPSVPEQAVSMQASNMHDPALYQQAYDEAYQAGFNSGFSKGFEDGHKLAYKNRV</sequence>
<accession>A0A3Q8SF84</accession>
<organism evidence="1 2">
    <name type="scientific">Paenibacillus lentus</name>
    <dbReference type="NCBI Taxonomy" id="1338368"/>
    <lineage>
        <taxon>Bacteria</taxon>
        <taxon>Bacillati</taxon>
        <taxon>Bacillota</taxon>
        <taxon>Bacilli</taxon>
        <taxon>Bacillales</taxon>
        <taxon>Paenibacillaceae</taxon>
        <taxon>Paenibacillus</taxon>
    </lineage>
</organism>
<dbReference type="EMBL" id="CP034248">
    <property type="protein sequence ID" value="AZK49163.1"/>
    <property type="molecule type" value="Genomic_DNA"/>
</dbReference>
<name>A0A3Q8SF84_9BACL</name>
<evidence type="ECO:0000313" key="2">
    <source>
        <dbReference type="Proteomes" id="UP000273145"/>
    </source>
</evidence>
<dbReference type="Proteomes" id="UP000273145">
    <property type="component" value="Chromosome"/>
</dbReference>
<dbReference type="OrthoDB" id="2666267at2"/>
<evidence type="ECO:0000313" key="1">
    <source>
        <dbReference type="EMBL" id="AZK49163.1"/>
    </source>
</evidence>
<dbReference type="KEGG" id="plen:EIM92_21095"/>
<reference evidence="1 2" key="1">
    <citation type="submission" date="2018-11" db="EMBL/GenBank/DDBJ databases">
        <title>Genome sequencing of Paenibacillus lentus DSM25539(T).</title>
        <authorList>
            <person name="Kook J.-K."/>
            <person name="Park S.-N."/>
            <person name="Lim Y.K."/>
        </authorList>
    </citation>
    <scope>NUCLEOTIDE SEQUENCE [LARGE SCALE GENOMIC DNA]</scope>
    <source>
        <strain evidence="1 2">DSM 25539</strain>
    </source>
</reference>
<protein>
    <submittedName>
        <fullName evidence="1">Uncharacterized protein</fullName>
    </submittedName>
</protein>